<reference evidence="1" key="1">
    <citation type="submission" date="2016-10" db="EMBL/GenBank/DDBJ databases">
        <authorList>
            <person name="de Groot N.N."/>
        </authorList>
    </citation>
    <scope>NUCLEOTIDE SEQUENCE</scope>
</reference>
<dbReference type="PROSITE" id="PS50005">
    <property type="entry name" value="TPR"/>
    <property type="match status" value="2"/>
</dbReference>
<dbReference type="EMBL" id="FPHN01000183">
    <property type="protein sequence ID" value="SFV65385.1"/>
    <property type="molecule type" value="Genomic_DNA"/>
</dbReference>
<protein>
    <submittedName>
        <fullName evidence="1">Uncharacterized protein</fullName>
    </submittedName>
</protein>
<evidence type="ECO:0000313" key="1">
    <source>
        <dbReference type="EMBL" id="SFV65385.1"/>
    </source>
</evidence>
<dbReference type="AlphaFoldDB" id="A0A1W1CI14"/>
<sequence>MKNLLIFGTIFALSACTPMVKKGTQQTIQITQTTNNNYEIINKKHNKLLTQGKELIAKGEKKSAIINYFNPVIKDYEKTYANTTKRIYTARTQAEYDFYSMTAINEGKTAHILSNTWSNAYFLKAYALLELKELNLAEKNIRKALYLSPANSEYLSELGYIQQIKKEWRESLNSYKLAEKSAKLFSPQNLKQKELLRAKHGIGYSYTELKELSKAESIYKEILQIDSNDKIAIRELKYIRGLKK</sequence>
<proteinExistence type="predicted"/>
<name>A0A1W1CI14_9ZZZZ</name>
<accession>A0A1W1CI14</accession>
<dbReference type="Gene3D" id="1.25.40.10">
    <property type="entry name" value="Tetratricopeptide repeat domain"/>
    <property type="match status" value="1"/>
</dbReference>
<dbReference type="InterPro" id="IPR011990">
    <property type="entry name" value="TPR-like_helical_dom_sf"/>
</dbReference>
<dbReference type="Pfam" id="PF13181">
    <property type="entry name" value="TPR_8"/>
    <property type="match status" value="2"/>
</dbReference>
<gene>
    <name evidence="1" type="ORF">MNB_SV-14-1276</name>
</gene>
<dbReference type="InterPro" id="IPR019734">
    <property type="entry name" value="TPR_rpt"/>
</dbReference>
<dbReference type="SUPFAM" id="SSF48452">
    <property type="entry name" value="TPR-like"/>
    <property type="match status" value="1"/>
</dbReference>
<dbReference type="SMART" id="SM00028">
    <property type="entry name" value="TPR"/>
    <property type="match status" value="3"/>
</dbReference>
<organism evidence="1">
    <name type="scientific">hydrothermal vent metagenome</name>
    <dbReference type="NCBI Taxonomy" id="652676"/>
    <lineage>
        <taxon>unclassified sequences</taxon>
        <taxon>metagenomes</taxon>
        <taxon>ecological metagenomes</taxon>
    </lineage>
</organism>
<dbReference type="PROSITE" id="PS51257">
    <property type="entry name" value="PROKAR_LIPOPROTEIN"/>
    <property type="match status" value="1"/>
</dbReference>